<dbReference type="Pfam" id="PF04113">
    <property type="entry name" value="Gpi16"/>
    <property type="match status" value="1"/>
</dbReference>
<protein>
    <recommendedName>
        <fullName evidence="4">Gpi16 subunit, GPI transamidase component</fullName>
    </recommendedName>
</protein>
<keyword evidence="3" id="KW-1185">Reference proteome</keyword>
<dbReference type="PANTHER" id="PTHR12959:SF11">
    <property type="entry name" value="GPI TRANSAMIDASE COMPONENT PIG-T"/>
    <property type="match status" value="1"/>
</dbReference>
<evidence type="ECO:0000313" key="3">
    <source>
        <dbReference type="Proteomes" id="UP000095009"/>
    </source>
</evidence>
<organism evidence="2 3">
    <name type="scientific">Nadsonia fulvescens var. elongata DSM 6958</name>
    <dbReference type="NCBI Taxonomy" id="857566"/>
    <lineage>
        <taxon>Eukaryota</taxon>
        <taxon>Fungi</taxon>
        <taxon>Dikarya</taxon>
        <taxon>Ascomycota</taxon>
        <taxon>Saccharomycotina</taxon>
        <taxon>Dipodascomycetes</taxon>
        <taxon>Dipodascales</taxon>
        <taxon>Dipodascales incertae sedis</taxon>
        <taxon>Nadsonia</taxon>
    </lineage>
</organism>
<dbReference type="EMBL" id="KV454407">
    <property type="protein sequence ID" value="ODQ66920.1"/>
    <property type="molecule type" value="Genomic_DNA"/>
</dbReference>
<reference evidence="2 3" key="1">
    <citation type="journal article" date="2016" name="Proc. Natl. Acad. Sci. U.S.A.">
        <title>Comparative genomics of biotechnologically important yeasts.</title>
        <authorList>
            <person name="Riley R."/>
            <person name="Haridas S."/>
            <person name="Wolfe K.H."/>
            <person name="Lopes M.R."/>
            <person name="Hittinger C.T."/>
            <person name="Goeker M."/>
            <person name="Salamov A.A."/>
            <person name="Wisecaver J.H."/>
            <person name="Long T.M."/>
            <person name="Calvey C.H."/>
            <person name="Aerts A.L."/>
            <person name="Barry K.W."/>
            <person name="Choi C."/>
            <person name="Clum A."/>
            <person name="Coughlan A.Y."/>
            <person name="Deshpande S."/>
            <person name="Douglass A.P."/>
            <person name="Hanson S.J."/>
            <person name="Klenk H.-P."/>
            <person name="LaButti K.M."/>
            <person name="Lapidus A."/>
            <person name="Lindquist E.A."/>
            <person name="Lipzen A.M."/>
            <person name="Meier-Kolthoff J.P."/>
            <person name="Ohm R.A."/>
            <person name="Otillar R.P."/>
            <person name="Pangilinan J.L."/>
            <person name="Peng Y."/>
            <person name="Rokas A."/>
            <person name="Rosa C.A."/>
            <person name="Scheuner C."/>
            <person name="Sibirny A.A."/>
            <person name="Slot J.C."/>
            <person name="Stielow J.B."/>
            <person name="Sun H."/>
            <person name="Kurtzman C.P."/>
            <person name="Blackwell M."/>
            <person name="Grigoriev I.V."/>
            <person name="Jeffries T.W."/>
        </authorList>
    </citation>
    <scope>NUCLEOTIDE SEQUENCE [LARGE SCALE GENOMIC DNA]</scope>
    <source>
        <strain evidence="2 3">DSM 6958</strain>
    </source>
</reference>
<name>A0A1E3PNQ2_9ASCO</name>
<evidence type="ECO:0000256" key="1">
    <source>
        <dbReference type="SAM" id="Phobius"/>
    </source>
</evidence>
<feature type="transmembrane region" description="Helical" evidence="1">
    <location>
        <begin position="314"/>
        <end position="337"/>
    </location>
</feature>
<evidence type="ECO:0000313" key="2">
    <source>
        <dbReference type="EMBL" id="ODQ66920.1"/>
    </source>
</evidence>
<dbReference type="PANTHER" id="PTHR12959">
    <property type="entry name" value="GPI TRANSAMIDASE COMPONENT PIG-T-RELATED"/>
    <property type="match status" value="1"/>
</dbReference>
<sequence length="380" mass="42931">MSIDVATVCNLDTQDCRLRMTQVIDMVIDVPRAIKKKDSPIPVPTPVSELRCDKSKSYYNERNCFPLDEPTEVAWKLSDFFGRPISGACSVALQNGQICSKVPENWELSYDYANDIELAHLEDNCINLPNRLPNSDNHFDLTLSTYNADQVLEIPTPPVYVQRSLTGHGQEHGGVRTVFRNPSLTKSVRLVYFETIPWFMRFFIHTLDVSGTKDTTISLSRKELIQNIHYTPALDRSRPAQFEVEIIIPSGVTAVLSYQFDKSLLFLEEYPPDANFGFYIAPAVLTTIEDGHDRPCTIRTTSLLLSLPTPDFSMPYNVIILTCTVMALTFGSIYNILVKRIVTVAEAEAVMKNTQSYKFIQKAKNFKVALKNLGKKAKEE</sequence>
<dbReference type="InterPro" id="IPR007245">
    <property type="entry name" value="PIG-T"/>
</dbReference>
<dbReference type="Proteomes" id="UP000095009">
    <property type="component" value="Unassembled WGS sequence"/>
</dbReference>
<dbReference type="OrthoDB" id="331263at2759"/>
<keyword evidence="1" id="KW-1133">Transmembrane helix</keyword>
<evidence type="ECO:0008006" key="4">
    <source>
        <dbReference type="Google" id="ProtNLM"/>
    </source>
</evidence>
<dbReference type="GO" id="GO:0016255">
    <property type="term" value="P:attachment of GPI anchor to protein"/>
    <property type="evidence" value="ECO:0007669"/>
    <property type="project" value="InterPro"/>
</dbReference>
<keyword evidence="1" id="KW-0472">Membrane</keyword>
<dbReference type="GO" id="GO:0042765">
    <property type="term" value="C:GPI-anchor transamidase complex"/>
    <property type="evidence" value="ECO:0007669"/>
    <property type="project" value="InterPro"/>
</dbReference>
<gene>
    <name evidence="2" type="ORF">NADFUDRAFT_81574</name>
</gene>
<dbReference type="AlphaFoldDB" id="A0A1E3PNQ2"/>
<proteinExistence type="predicted"/>
<dbReference type="STRING" id="857566.A0A1E3PNQ2"/>
<keyword evidence="1" id="KW-0812">Transmembrane</keyword>
<accession>A0A1E3PNQ2</accession>